<feature type="domain" description="AB hydrolase-1" evidence="5">
    <location>
        <begin position="90"/>
        <end position="263"/>
    </location>
</feature>
<dbReference type="GO" id="GO:0016787">
    <property type="term" value="F:hydrolase activity"/>
    <property type="evidence" value="ECO:0007669"/>
    <property type="project" value="UniProtKB-KW"/>
</dbReference>
<dbReference type="InterPro" id="IPR000073">
    <property type="entry name" value="AB_hydrolase_1"/>
</dbReference>
<dbReference type="InterPro" id="IPR013595">
    <property type="entry name" value="Pept_S33_TAP-like_C"/>
</dbReference>
<dbReference type="SUPFAM" id="SSF53474">
    <property type="entry name" value="alpha/beta-Hydrolases"/>
    <property type="match status" value="1"/>
</dbReference>
<keyword evidence="3" id="KW-0378">Hydrolase</keyword>
<evidence type="ECO:0000256" key="2">
    <source>
        <dbReference type="ARBA" id="ARBA00022729"/>
    </source>
</evidence>
<dbReference type="AlphaFoldDB" id="A0A7W7WV45"/>
<feature type="domain" description="Peptidase S33 tripeptidyl aminopeptidase-like C-terminal" evidence="6">
    <location>
        <begin position="409"/>
        <end position="508"/>
    </location>
</feature>
<feature type="chain" id="PRO_5031295024" evidence="4">
    <location>
        <begin position="26"/>
        <end position="518"/>
    </location>
</feature>
<reference evidence="7 8" key="1">
    <citation type="submission" date="2020-08" db="EMBL/GenBank/DDBJ databases">
        <title>Sequencing the genomes of 1000 actinobacteria strains.</title>
        <authorList>
            <person name="Klenk H.-P."/>
        </authorList>
    </citation>
    <scope>NUCLEOTIDE SEQUENCE [LARGE SCALE GENOMIC DNA]</scope>
    <source>
        <strain evidence="7 8">DSM 45084</strain>
    </source>
</reference>
<dbReference type="InterPro" id="IPR029058">
    <property type="entry name" value="AB_hydrolase_fold"/>
</dbReference>
<evidence type="ECO:0000313" key="8">
    <source>
        <dbReference type="Proteomes" id="UP000542674"/>
    </source>
</evidence>
<organism evidence="7 8">
    <name type="scientific">Saccharothrix violaceirubra</name>
    <dbReference type="NCBI Taxonomy" id="413306"/>
    <lineage>
        <taxon>Bacteria</taxon>
        <taxon>Bacillati</taxon>
        <taxon>Actinomycetota</taxon>
        <taxon>Actinomycetes</taxon>
        <taxon>Pseudonocardiales</taxon>
        <taxon>Pseudonocardiaceae</taxon>
        <taxon>Saccharothrix</taxon>
    </lineage>
</organism>
<sequence length="518" mass="56532">MALSTPIALILALTLSGLATPQAEARTQDPIKWSTCAEDVLKAVPAALRDKVTCAQHKVPLDHQDPQRGTISLSLLKRPAADQSRRIGSLFLNPGGPGGSGLVYPAYGESLFRPEVLRRFDLIGFDPRGVARSTPLKCFRTKEDADAVFNRLSVVPITDREVREAIDATEDYTDSCGKVAGPLLDHMSTEDVARDLDLLRQAVGDRQLTYVGFSYGTLLGATYANLFPSRSRALILDGNVDPTLRTRDGAEYDRQRAQGFELALDAFLKRCAQEGPKCAFSANDPRAKFDAARDALRTRSVTLPSQEVVTYTSYVGTVTGALYSPNRFKDLATWLQAVHAALDPGVASVPAAVPDLGPNRGRYDVRVGVGDAEYLSDDSYYGVNCTDKPFSTGTRQFPRIAKQWERESPTFGRQQAASDLLTCPSWPLDEPDRYSGPWNRRTPHPVLVVGNYYDPATQYRFSRRMAAQLGNARLVGVDAFGHCILGDSAGVDAVAADYLVDLKVPAAGLVFRPDVQPF</sequence>
<gene>
    <name evidence="7" type="ORF">F4559_002269</name>
</gene>
<comment type="similarity">
    <text evidence="1">Belongs to the peptidase S33 family.</text>
</comment>
<dbReference type="PANTHER" id="PTHR43248">
    <property type="entry name" value="2-SUCCINYL-6-HYDROXY-2,4-CYCLOHEXADIENE-1-CARBOXYLATE SYNTHASE"/>
    <property type="match status" value="1"/>
</dbReference>
<dbReference type="Pfam" id="PF08386">
    <property type="entry name" value="Abhydrolase_4"/>
    <property type="match status" value="1"/>
</dbReference>
<evidence type="ECO:0000259" key="5">
    <source>
        <dbReference type="Pfam" id="PF00561"/>
    </source>
</evidence>
<evidence type="ECO:0000256" key="4">
    <source>
        <dbReference type="SAM" id="SignalP"/>
    </source>
</evidence>
<dbReference type="Proteomes" id="UP000542674">
    <property type="component" value="Unassembled WGS sequence"/>
</dbReference>
<dbReference type="Gene3D" id="3.40.50.1820">
    <property type="entry name" value="alpha/beta hydrolase"/>
    <property type="match status" value="1"/>
</dbReference>
<feature type="signal peptide" evidence="4">
    <location>
        <begin position="1"/>
        <end position="25"/>
    </location>
</feature>
<accession>A0A7W7WV45</accession>
<keyword evidence="2 4" id="KW-0732">Signal</keyword>
<dbReference type="InterPro" id="IPR051601">
    <property type="entry name" value="Serine_prot/Carboxylest_S33"/>
</dbReference>
<proteinExistence type="inferred from homology"/>
<dbReference type="EMBL" id="JACHJS010000001">
    <property type="protein sequence ID" value="MBB4964910.1"/>
    <property type="molecule type" value="Genomic_DNA"/>
</dbReference>
<dbReference type="Pfam" id="PF00561">
    <property type="entry name" value="Abhydrolase_1"/>
    <property type="match status" value="1"/>
</dbReference>
<protein>
    <submittedName>
        <fullName evidence="7">Pimeloyl-ACP methyl ester carboxylesterase</fullName>
    </submittedName>
</protein>
<evidence type="ECO:0000259" key="6">
    <source>
        <dbReference type="Pfam" id="PF08386"/>
    </source>
</evidence>
<dbReference type="RefSeq" id="WP_184668202.1">
    <property type="nucleotide sequence ID" value="NZ_BAABAI010000039.1"/>
</dbReference>
<keyword evidence="8" id="KW-1185">Reference proteome</keyword>
<dbReference type="PANTHER" id="PTHR43248:SF29">
    <property type="entry name" value="TRIPEPTIDYL AMINOPEPTIDASE"/>
    <property type="match status" value="1"/>
</dbReference>
<evidence type="ECO:0000313" key="7">
    <source>
        <dbReference type="EMBL" id="MBB4964910.1"/>
    </source>
</evidence>
<name>A0A7W7WV45_9PSEU</name>
<evidence type="ECO:0000256" key="1">
    <source>
        <dbReference type="ARBA" id="ARBA00010088"/>
    </source>
</evidence>
<comment type="caution">
    <text evidence="7">The sequence shown here is derived from an EMBL/GenBank/DDBJ whole genome shotgun (WGS) entry which is preliminary data.</text>
</comment>
<evidence type="ECO:0000256" key="3">
    <source>
        <dbReference type="ARBA" id="ARBA00022801"/>
    </source>
</evidence>